<evidence type="ECO:0000313" key="3">
    <source>
        <dbReference type="Proteomes" id="UP000003599"/>
    </source>
</evidence>
<keyword evidence="3" id="KW-1185">Reference proteome</keyword>
<gene>
    <name evidence="2" type="ORF">HMPREF9703_00909</name>
</gene>
<dbReference type="HOGENOM" id="CLU_052782_2_0_9"/>
<name>H3NEC8_9LACT</name>
<dbReference type="CDD" id="cd10447">
    <property type="entry name" value="GIY-YIG_unchar_2"/>
    <property type="match status" value="1"/>
</dbReference>
<reference evidence="2 3" key="1">
    <citation type="submission" date="2012-01" db="EMBL/GenBank/DDBJ databases">
        <title>The Genome Sequence of Dolosigranulum pigrum ATCC 51524.</title>
        <authorList>
            <consortium name="The Broad Institute Genome Sequencing Platform"/>
            <person name="Earl A."/>
            <person name="Ward D."/>
            <person name="Feldgarden M."/>
            <person name="Gevers D."/>
            <person name="Huys G."/>
            <person name="Young S.K."/>
            <person name="Zeng Q."/>
            <person name="Gargeya S."/>
            <person name="Fitzgerald M."/>
            <person name="Haas B."/>
            <person name="Abouelleil A."/>
            <person name="Alvarado L."/>
            <person name="Arachchi H.M."/>
            <person name="Berlin A."/>
            <person name="Chapman S.B."/>
            <person name="Gearin G."/>
            <person name="Goldberg J."/>
            <person name="Griggs A."/>
            <person name="Gujja S."/>
            <person name="Hansen M."/>
            <person name="Heiman D."/>
            <person name="Howarth C."/>
            <person name="Larimer J."/>
            <person name="Lui A."/>
            <person name="MacDonald P.J.P."/>
            <person name="McCowen C."/>
            <person name="Montmayeur A."/>
            <person name="Murphy C."/>
            <person name="Neiman D."/>
            <person name="Pearson M."/>
            <person name="Priest M."/>
            <person name="Roberts A."/>
            <person name="Saif S."/>
            <person name="Shea T."/>
            <person name="Sisk P."/>
            <person name="Stolte C."/>
            <person name="Sykes S."/>
            <person name="Wortman J."/>
            <person name="Nusbaum C."/>
            <person name="Birren B."/>
        </authorList>
    </citation>
    <scope>NUCLEOTIDE SEQUENCE [LARGE SCALE GENOMIC DNA]</scope>
    <source>
        <strain evidence="2 3">ATCC 51524</strain>
    </source>
</reference>
<organism evidence="2 3">
    <name type="scientific">Dolosigranulum pigrum ATCC 51524</name>
    <dbReference type="NCBI Taxonomy" id="883103"/>
    <lineage>
        <taxon>Bacteria</taxon>
        <taxon>Bacillati</taxon>
        <taxon>Bacillota</taxon>
        <taxon>Bacilli</taxon>
        <taxon>Lactobacillales</taxon>
        <taxon>Carnobacteriaceae</taxon>
        <taxon>Dolosigranulum</taxon>
    </lineage>
</organism>
<dbReference type="RefSeq" id="WP_004635991.1">
    <property type="nucleotide sequence ID" value="NZ_JH601103.1"/>
</dbReference>
<feature type="domain" description="DUF4357" evidence="1">
    <location>
        <begin position="234"/>
        <end position="283"/>
    </location>
</feature>
<dbReference type="Proteomes" id="UP000003599">
    <property type="component" value="Unassembled WGS sequence"/>
</dbReference>
<proteinExistence type="predicted"/>
<dbReference type="eggNOG" id="COG0322">
    <property type="taxonomic scope" value="Bacteria"/>
</dbReference>
<dbReference type="EMBL" id="AGEF01000009">
    <property type="protein sequence ID" value="EHR32793.1"/>
    <property type="molecule type" value="Genomic_DNA"/>
</dbReference>
<accession>H3NEC8</accession>
<protein>
    <recommendedName>
        <fullName evidence="1">DUF4357 domain-containing protein</fullName>
    </recommendedName>
</protein>
<dbReference type="Pfam" id="PF14267">
    <property type="entry name" value="DUF4357"/>
    <property type="match status" value="1"/>
</dbReference>
<dbReference type="InterPro" id="IPR025579">
    <property type="entry name" value="DUF4357"/>
</dbReference>
<dbReference type="AlphaFoldDB" id="H3NEC8"/>
<evidence type="ECO:0000313" key="2">
    <source>
        <dbReference type="EMBL" id="EHR32793.1"/>
    </source>
</evidence>
<comment type="caution">
    <text evidence="2">The sequence shown here is derived from an EMBL/GenBank/DDBJ whole genome shotgun (WGS) entry which is preliminary data.</text>
</comment>
<dbReference type="GeneID" id="42694360"/>
<dbReference type="PATRIC" id="fig|883103.3.peg.889"/>
<sequence>MNRRGRNLKIFLMDGSASGRWMCELSNWTGKAYKIPRTSYKKSIDRGDLRNPSVYFLFGYDDENGKPLVYIGETEDAIQRLGEHIKNEKKDYWVEAIVFISKDDHLNKAHIKYLESRFYEIARDIDRYEVMNSTPPKRSTVSEAEQSEMEEFIDNVKLVVSALGHKVFEPLIPVIETVQVVDDEAISDYLYLKTNKGLSATGLVAPDGFIVLRDSTINNSFSEKSLSENIIKLRKQYLNDGTVVNNVFMKDTLFSSPSAAANFIYGYSASGPRSWKNSQGKSLKELNEQGN</sequence>
<evidence type="ECO:0000259" key="1">
    <source>
        <dbReference type="Pfam" id="PF14267"/>
    </source>
</evidence>